<comment type="similarity">
    <text evidence="1">Belongs to the class-I aminoacyl-tRNA synthetase family.</text>
</comment>
<keyword evidence="4" id="KW-1185">Reference proteome</keyword>
<dbReference type="InterPro" id="IPR014729">
    <property type="entry name" value="Rossmann-like_a/b/a_fold"/>
</dbReference>
<keyword evidence="1" id="KW-0547">Nucleotide-binding</keyword>
<evidence type="ECO:0000259" key="2">
    <source>
        <dbReference type="Pfam" id="PF00750"/>
    </source>
</evidence>
<feature type="domain" description="Arginyl-tRNA synthetase catalytic core" evidence="2">
    <location>
        <begin position="78"/>
        <end position="140"/>
    </location>
</feature>
<dbReference type="InterPro" id="IPR035684">
    <property type="entry name" value="ArgRS_core"/>
</dbReference>
<evidence type="ECO:0000313" key="4">
    <source>
        <dbReference type="Proteomes" id="UP000263377"/>
    </source>
</evidence>
<dbReference type="RefSeq" id="WP_117486270.1">
    <property type="nucleotide sequence ID" value="NZ_QVIG01000001.1"/>
</dbReference>
<dbReference type="GO" id="GO:0005524">
    <property type="term" value="F:ATP binding"/>
    <property type="evidence" value="ECO:0007669"/>
    <property type="project" value="UniProtKB-KW"/>
</dbReference>
<dbReference type="PANTHER" id="PTHR11956">
    <property type="entry name" value="ARGINYL-TRNA SYNTHETASE"/>
    <property type="match status" value="1"/>
</dbReference>
<keyword evidence="1 3" id="KW-0436">Ligase</keyword>
<sequence>MTRDRDHSLPFNPLLRELLGGRADQSAPVHWNTRGAWHFRDRTGSPARSRVQWTDLAERCARLGWDDYWAEWRTHLRARRVVVEHTSINPVHPLHLGALRSTLIGGSLARVLRSAGADVKVHYFVNDHGRQVVLLDWILARTDRAAVPPGLRFDLAAGVLYALVNMLLGDRREDVARLTAAHPWLDAAVPSAARDTAALRARLTDPADPEAGFVDGMVDLTLHDMALVGAHVDVLERESQVAGPLEPLLLGLLGEHETVSVNGTWCLRRPDGLVPLARANGSSLYFLRDVANALGRGPGNDLMFHVIGDDQSLLQRALRELLDRRGLASEHVAFGTITDGGRKFSSRQNRLVTVEQVHARGAGRLDAVALDMMLRRPSRSVDIAAFDGLAHQRVTRALELARQGRGVTRSRSAASRPAARALLFHLLRGLGAVHGALHRRSPHPLARYLVDLSADYARAARAEAVTPWAQEWFLATHAHLTDLLGLDTADPLPSRDRARAA</sequence>
<evidence type="ECO:0000256" key="1">
    <source>
        <dbReference type="RuleBase" id="RU363038"/>
    </source>
</evidence>
<dbReference type="GO" id="GO:0004814">
    <property type="term" value="F:arginine-tRNA ligase activity"/>
    <property type="evidence" value="ECO:0007669"/>
    <property type="project" value="InterPro"/>
</dbReference>
<protein>
    <submittedName>
        <fullName evidence="3">Arginine--tRNA ligase</fullName>
    </submittedName>
</protein>
<comment type="caution">
    <text evidence="3">The sequence shown here is derived from an EMBL/GenBank/DDBJ whole genome shotgun (WGS) entry which is preliminary data.</text>
</comment>
<keyword evidence="1" id="KW-0648">Protein biosynthesis</keyword>
<dbReference type="Pfam" id="PF00750">
    <property type="entry name" value="tRNA-synt_1d"/>
    <property type="match status" value="1"/>
</dbReference>
<dbReference type="InterPro" id="IPR001278">
    <property type="entry name" value="Arg-tRNA-ligase"/>
</dbReference>
<dbReference type="SUPFAM" id="SSF52374">
    <property type="entry name" value="Nucleotidylyl transferase"/>
    <property type="match status" value="1"/>
</dbReference>
<proteinExistence type="inferred from homology"/>
<keyword evidence="1" id="KW-0067">ATP-binding</keyword>
<keyword evidence="1" id="KW-0030">Aminoacyl-tRNA synthetase</keyword>
<dbReference type="Proteomes" id="UP000263377">
    <property type="component" value="Unassembled WGS sequence"/>
</dbReference>
<dbReference type="Gene3D" id="3.40.50.620">
    <property type="entry name" value="HUPs"/>
    <property type="match status" value="1"/>
</dbReference>
<dbReference type="GO" id="GO:0006420">
    <property type="term" value="P:arginyl-tRNA aminoacylation"/>
    <property type="evidence" value="ECO:0007669"/>
    <property type="project" value="InterPro"/>
</dbReference>
<dbReference type="PRINTS" id="PR01038">
    <property type="entry name" value="TRNASYNTHARG"/>
</dbReference>
<gene>
    <name evidence="3" type="primary">argS</name>
    <name evidence="3" type="ORF">DR950_06515</name>
</gene>
<dbReference type="AlphaFoldDB" id="A0A372ZNR2"/>
<organism evidence="3 4">
    <name type="scientific">Kitasatospora xanthocidica</name>
    <dbReference type="NCBI Taxonomy" id="83382"/>
    <lineage>
        <taxon>Bacteria</taxon>
        <taxon>Bacillati</taxon>
        <taxon>Actinomycetota</taxon>
        <taxon>Actinomycetes</taxon>
        <taxon>Kitasatosporales</taxon>
        <taxon>Streptomycetaceae</taxon>
        <taxon>Kitasatospora</taxon>
    </lineage>
</organism>
<evidence type="ECO:0000313" key="3">
    <source>
        <dbReference type="EMBL" id="RGD57496.1"/>
    </source>
</evidence>
<name>A0A372ZNR2_9ACTN</name>
<dbReference type="EMBL" id="QVIG01000001">
    <property type="protein sequence ID" value="RGD57496.1"/>
    <property type="molecule type" value="Genomic_DNA"/>
</dbReference>
<accession>A0A372ZNR2</accession>
<dbReference type="PANTHER" id="PTHR11956:SF5">
    <property type="entry name" value="ARGININE--TRNA LIGASE, CYTOPLASMIC"/>
    <property type="match status" value="1"/>
</dbReference>
<reference evidence="3 4" key="1">
    <citation type="submission" date="2018-08" db="EMBL/GenBank/DDBJ databases">
        <title>Diversity &amp; Physiological Properties of Lignin-Decomposing Actinobacteria from Soil.</title>
        <authorList>
            <person name="Roh S.G."/>
            <person name="Kim S.B."/>
        </authorList>
    </citation>
    <scope>NUCLEOTIDE SEQUENCE [LARGE SCALE GENOMIC DNA]</scope>
    <source>
        <strain evidence="3 4">MMS17-GH009</strain>
    </source>
</reference>